<dbReference type="SMART" id="SM00228">
    <property type="entry name" value="PDZ"/>
    <property type="match status" value="1"/>
</dbReference>
<evidence type="ECO:0000256" key="15">
    <source>
        <dbReference type="SAM" id="MobiDB-lite"/>
    </source>
</evidence>
<feature type="compositionally biased region" description="Polar residues" evidence="15">
    <location>
        <begin position="847"/>
        <end position="864"/>
    </location>
</feature>
<dbReference type="InterPro" id="IPR036034">
    <property type="entry name" value="PDZ_sf"/>
</dbReference>
<dbReference type="GO" id="GO:0005524">
    <property type="term" value="F:ATP binding"/>
    <property type="evidence" value="ECO:0007669"/>
    <property type="project" value="UniProtKB-KW"/>
</dbReference>
<sequence length="1066" mass="120244">MEDQLEQFIKEETEIEETSTSGDAAWGFVHKQVIEIARVTLQRARDNSITCRIFADNSERCQVLKNDGKQKSGKISDSVLNCIRKYMKITSRPSRLLQYIEFDTEEYISILDQLEDEGQNNSRDPPHQYVLKKLGLDKPTSNYDEKESSDENEWSFQKTQDVRISEQDFEKHKLISQGAYAKVYLVKHRQTNERYAMKRITKSSLRLRNQVQRAFLERDIMTFSENPFVVSMYCAFETQTHLCMIMEYVEGGDVRTLLKNIVSLPEEWTQMYAAEVVLALEYLHSYGIVHRDLKPDNLLITSIGHIKLTDFGLSKVGLMKRATELYEDRQEEDAPIFGDLERVGTPDYFSPEVVLQQAYSIDVDWWAFGVVLYEFVHGITPFYAEAVEDVFSNIIKGEVEFMEEDDVDDESEIIDPNCRDIITNLLQIEPASRLASAEEIKAHPYFEDVDWNNIIRQKAQFIPELSNEDDTSYFDPRCDRYHHNSSDEESAILDELSDSRASSEVNLRNLDFASTSEKYNSSFRKYERESPVATSPKSEPGSITPLQSRHSLNDSLISPAAAANAAKEIMNHHESKSRIIRESSSTSSDTDIKFFISGESDEEETITPTGNLQQPGRDLVSRRFSNSSESDCAPVRALLSQDRFRHLSVSCGRRVPKSASTSSIPESRLIIPNDFSADSHPLIGRSSQVHSSNPSSRDSSPNRCASPLLGDTRHIKIRTVRNRADSLVGKRLKNKARDIGFLLSTIPVYIGSSNNYTLHHIVSKVSPESEAEKAGLRAMDLITHVNGEIIQGCLNTEVLNLIHSEGDELTLSVIPLDSTAIAIQQQKTRRTGKLIRRYRRTSRLKSNRSSTARQSFSKLTPNPLTRSRSFTSRSSRRSPIGSERPSPRLSPVSFAEHSLSNISVPSDVSSGRTSPRQKRSQRKQFPKFTNTISFKDKSPLAAGQHLPLSPLARTPSPGPERFQSAGPQRCQSWAPLSASGRSSPTANTLGHDGPHFGHRNVMRRRASLASCPEGRAYIEKAFYECEDTDLLPVPPRLTMSPSQCSSHSSSATIMPRTPKSTNNETK</sequence>
<feature type="region of interest" description="Disordered" evidence="15">
    <location>
        <begin position="1038"/>
        <end position="1066"/>
    </location>
</feature>
<keyword evidence="5" id="KW-0963">Cytoplasm</keyword>
<keyword evidence="6" id="KW-0723">Serine/threonine-protein kinase</keyword>
<feature type="compositionally biased region" description="Low complexity" evidence="15">
    <location>
        <begin position="1040"/>
        <end position="1050"/>
    </location>
</feature>
<keyword evidence="7" id="KW-0597">Phosphoprotein</keyword>
<dbReference type="InterPro" id="IPR015022">
    <property type="entry name" value="MAST_pre-PK_dom"/>
</dbReference>
<comment type="subcellular location">
    <subcellularLocation>
        <location evidence="2">Cytoplasm</location>
    </subcellularLocation>
</comment>
<dbReference type="Gene3D" id="2.30.42.10">
    <property type="match status" value="1"/>
</dbReference>
<dbReference type="PANTHER" id="PTHR24356">
    <property type="entry name" value="SERINE/THREONINE-PROTEIN KINASE"/>
    <property type="match status" value="1"/>
</dbReference>
<evidence type="ECO:0000259" key="17">
    <source>
        <dbReference type="PROSITE" id="PS50106"/>
    </source>
</evidence>
<evidence type="ECO:0000256" key="3">
    <source>
        <dbReference type="ARBA" id="ARBA00009903"/>
    </source>
</evidence>
<organism evidence="19">
    <name type="scientific">Oikopleura dioica</name>
    <name type="common">Tunicate</name>
    <dbReference type="NCBI Taxonomy" id="34765"/>
    <lineage>
        <taxon>Eukaryota</taxon>
        <taxon>Metazoa</taxon>
        <taxon>Chordata</taxon>
        <taxon>Tunicata</taxon>
        <taxon>Appendicularia</taxon>
        <taxon>Copelata</taxon>
        <taxon>Oikopleuridae</taxon>
        <taxon>Oikopleura</taxon>
    </lineage>
</organism>
<dbReference type="SUPFAM" id="SSF56112">
    <property type="entry name" value="Protein kinase-like (PK-like)"/>
    <property type="match status" value="1"/>
</dbReference>
<keyword evidence="9" id="KW-0547">Nucleotide-binding</keyword>
<evidence type="ECO:0000256" key="8">
    <source>
        <dbReference type="ARBA" id="ARBA00022679"/>
    </source>
</evidence>
<keyword evidence="8" id="KW-0808">Transferase</keyword>
<comment type="similarity">
    <text evidence="3">Belongs to the protein kinase superfamily. AGC Ser/Thr protein kinase family.</text>
</comment>
<dbReference type="Gene3D" id="3.30.200.20">
    <property type="entry name" value="Phosphorylase Kinase, domain 1"/>
    <property type="match status" value="1"/>
</dbReference>
<dbReference type="GO" id="GO:0000287">
    <property type="term" value="F:magnesium ion binding"/>
    <property type="evidence" value="ECO:0007669"/>
    <property type="project" value="InterPro"/>
</dbReference>
<evidence type="ECO:0000256" key="14">
    <source>
        <dbReference type="ARBA" id="ARBA00048679"/>
    </source>
</evidence>
<feature type="compositionally biased region" description="Polar residues" evidence="15">
    <location>
        <begin position="898"/>
        <end position="914"/>
    </location>
</feature>
<dbReference type="FunFam" id="3.30.200.20:FF:000012">
    <property type="entry name" value="microtubule-associated serine/threonine-protein kinase 2 isoform X1"/>
    <property type="match status" value="1"/>
</dbReference>
<evidence type="ECO:0000256" key="10">
    <source>
        <dbReference type="ARBA" id="ARBA00022777"/>
    </source>
</evidence>
<protein>
    <recommendedName>
        <fullName evidence="4">non-specific serine/threonine protein kinase</fullName>
        <ecNumber evidence="4">2.7.11.1</ecNumber>
    </recommendedName>
</protein>
<feature type="region of interest" description="Disordered" evidence="15">
    <location>
        <begin position="523"/>
        <end position="549"/>
    </location>
</feature>
<dbReference type="SMART" id="SM00220">
    <property type="entry name" value="S_TKc"/>
    <property type="match status" value="1"/>
</dbReference>
<accession>E4YN37</accession>
<dbReference type="PROSITE" id="PS50106">
    <property type="entry name" value="PDZ"/>
    <property type="match status" value="1"/>
</dbReference>
<comment type="catalytic activity">
    <reaction evidence="14">
        <text>L-seryl-[protein] + ATP = O-phospho-L-seryl-[protein] + ADP + H(+)</text>
        <dbReference type="Rhea" id="RHEA:17989"/>
        <dbReference type="Rhea" id="RHEA-COMP:9863"/>
        <dbReference type="Rhea" id="RHEA-COMP:11604"/>
        <dbReference type="ChEBI" id="CHEBI:15378"/>
        <dbReference type="ChEBI" id="CHEBI:29999"/>
        <dbReference type="ChEBI" id="CHEBI:30616"/>
        <dbReference type="ChEBI" id="CHEBI:83421"/>
        <dbReference type="ChEBI" id="CHEBI:456216"/>
        <dbReference type="EC" id="2.7.11.1"/>
    </reaction>
</comment>
<evidence type="ECO:0000256" key="5">
    <source>
        <dbReference type="ARBA" id="ARBA00022490"/>
    </source>
</evidence>
<feature type="domain" description="PDZ" evidence="17">
    <location>
        <begin position="761"/>
        <end position="817"/>
    </location>
</feature>
<gene>
    <name evidence="19" type="ORF">GSOID_T00029938001</name>
</gene>
<reference evidence="19" key="1">
    <citation type="journal article" date="2010" name="Science">
        <title>Plasticity of animal genome architecture unmasked by rapid evolution of a pelagic tunicate.</title>
        <authorList>
            <person name="Denoeud F."/>
            <person name="Henriet S."/>
            <person name="Mungpakdee S."/>
            <person name="Aury J.M."/>
            <person name="Da Silva C."/>
            <person name="Brinkmann H."/>
            <person name="Mikhaleva J."/>
            <person name="Olsen L.C."/>
            <person name="Jubin C."/>
            <person name="Canestro C."/>
            <person name="Bouquet J.M."/>
            <person name="Danks G."/>
            <person name="Poulain J."/>
            <person name="Campsteijn C."/>
            <person name="Adamski M."/>
            <person name="Cross I."/>
            <person name="Yadetie F."/>
            <person name="Muffato M."/>
            <person name="Louis A."/>
            <person name="Butcher S."/>
            <person name="Tsagkogeorga G."/>
            <person name="Konrad A."/>
            <person name="Singh S."/>
            <person name="Jensen M.F."/>
            <person name="Cong E.H."/>
            <person name="Eikeseth-Otteraa H."/>
            <person name="Noel B."/>
            <person name="Anthouard V."/>
            <person name="Porcel B.M."/>
            <person name="Kachouri-Lafond R."/>
            <person name="Nishino A."/>
            <person name="Ugolini M."/>
            <person name="Chourrout P."/>
            <person name="Nishida H."/>
            <person name="Aasland R."/>
            <person name="Huzurbazar S."/>
            <person name="Westhof E."/>
            <person name="Delsuc F."/>
            <person name="Lehrach H."/>
            <person name="Reinhardt R."/>
            <person name="Weissenbach J."/>
            <person name="Roy S.W."/>
            <person name="Artiguenave F."/>
            <person name="Postlethwait J.H."/>
            <person name="Manak J.R."/>
            <person name="Thompson E.M."/>
            <person name="Jaillon O."/>
            <person name="Du Pasquier L."/>
            <person name="Boudinot P."/>
            <person name="Liberles D.A."/>
            <person name="Volff J.N."/>
            <person name="Philippe H."/>
            <person name="Lenhard B."/>
            <person name="Roest Crollius H."/>
            <person name="Wincker P."/>
            <person name="Chourrout D."/>
        </authorList>
    </citation>
    <scope>NUCLEOTIDE SEQUENCE [LARGE SCALE GENOMIC DNA]</scope>
</reference>
<dbReference type="InterPro" id="IPR037711">
    <property type="entry name" value="MAST"/>
</dbReference>
<feature type="region of interest" description="Disordered" evidence="15">
    <location>
        <begin position="681"/>
        <end position="708"/>
    </location>
</feature>
<dbReference type="InterPro" id="IPR050236">
    <property type="entry name" value="Ser_Thr_kinase_AGC"/>
</dbReference>
<dbReference type="EC" id="2.7.11.1" evidence="4"/>
<dbReference type="Gene3D" id="1.10.510.10">
    <property type="entry name" value="Transferase(Phosphotransferase) domain 1"/>
    <property type="match status" value="1"/>
</dbReference>
<dbReference type="InterPro" id="IPR000961">
    <property type="entry name" value="AGC-kinase_C"/>
</dbReference>
<evidence type="ECO:0000256" key="12">
    <source>
        <dbReference type="ARBA" id="ARBA00022842"/>
    </source>
</evidence>
<feature type="compositionally biased region" description="Polar residues" evidence="15">
    <location>
        <begin position="979"/>
        <end position="988"/>
    </location>
</feature>
<dbReference type="InterPro" id="IPR000719">
    <property type="entry name" value="Prot_kinase_dom"/>
</dbReference>
<evidence type="ECO:0000256" key="13">
    <source>
        <dbReference type="ARBA" id="ARBA00047899"/>
    </source>
</evidence>
<keyword evidence="10" id="KW-0418">Kinase</keyword>
<dbReference type="InterPro" id="IPR008271">
    <property type="entry name" value="Ser/Thr_kinase_AS"/>
</dbReference>
<evidence type="ECO:0000259" key="18">
    <source>
        <dbReference type="PROSITE" id="PS51285"/>
    </source>
</evidence>
<dbReference type="Pfam" id="PF08926">
    <property type="entry name" value="DUF1908"/>
    <property type="match status" value="1"/>
</dbReference>
<dbReference type="InterPro" id="IPR023142">
    <property type="entry name" value="MAST_pre-PK_dom_sf"/>
</dbReference>
<dbReference type="CDD" id="cd05609">
    <property type="entry name" value="STKc_MAST"/>
    <property type="match status" value="1"/>
</dbReference>
<dbReference type="PROSITE" id="PS51285">
    <property type="entry name" value="AGC_KINASE_CTER"/>
    <property type="match status" value="1"/>
</dbReference>
<dbReference type="SUPFAM" id="SSF50156">
    <property type="entry name" value="PDZ domain-like"/>
    <property type="match status" value="1"/>
</dbReference>
<name>E4YN37_OIKDI</name>
<dbReference type="GO" id="GO:0007010">
    <property type="term" value="P:cytoskeleton organization"/>
    <property type="evidence" value="ECO:0007669"/>
    <property type="project" value="UniProtKB-ARBA"/>
</dbReference>
<dbReference type="FunFam" id="1.10.510.10:FF:000024">
    <property type="entry name" value="Probable serine/threonine-protein kinase cot-1"/>
    <property type="match status" value="1"/>
</dbReference>
<dbReference type="AlphaFoldDB" id="E4YN37"/>
<evidence type="ECO:0000256" key="11">
    <source>
        <dbReference type="ARBA" id="ARBA00022840"/>
    </source>
</evidence>
<dbReference type="Gene3D" id="1.20.1480.20">
    <property type="entry name" value="MAST3 pre-PK domain-like"/>
    <property type="match status" value="1"/>
</dbReference>
<dbReference type="GO" id="GO:0035556">
    <property type="term" value="P:intracellular signal transduction"/>
    <property type="evidence" value="ECO:0007669"/>
    <property type="project" value="TreeGrafter"/>
</dbReference>
<evidence type="ECO:0000256" key="4">
    <source>
        <dbReference type="ARBA" id="ARBA00012513"/>
    </source>
</evidence>
<dbReference type="EMBL" id="FN654863">
    <property type="protein sequence ID" value="CBY36891.1"/>
    <property type="molecule type" value="Genomic_DNA"/>
</dbReference>
<dbReference type="PROSITE" id="PS50011">
    <property type="entry name" value="PROTEIN_KINASE_DOM"/>
    <property type="match status" value="1"/>
</dbReference>
<feature type="domain" description="AGC-kinase C-terminal" evidence="18">
    <location>
        <begin position="447"/>
        <end position="522"/>
    </location>
</feature>
<dbReference type="PROSITE" id="PS00108">
    <property type="entry name" value="PROTEIN_KINASE_ST"/>
    <property type="match status" value="1"/>
</dbReference>
<evidence type="ECO:0000313" key="19">
    <source>
        <dbReference type="EMBL" id="CBY36891.1"/>
    </source>
</evidence>
<feature type="domain" description="Protein kinase" evidence="16">
    <location>
        <begin position="169"/>
        <end position="446"/>
    </location>
</feature>
<evidence type="ECO:0000256" key="9">
    <source>
        <dbReference type="ARBA" id="ARBA00022741"/>
    </source>
</evidence>
<dbReference type="InterPro" id="IPR011009">
    <property type="entry name" value="Kinase-like_dom_sf"/>
</dbReference>
<keyword evidence="12" id="KW-0460">Magnesium</keyword>
<evidence type="ECO:0000256" key="6">
    <source>
        <dbReference type="ARBA" id="ARBA00022527"/>
    </source>
</evidence>
<evidence type="ECO:0000256" key="1">
    <source>
        <dbReference type="ARBA" id="ARBA00001946"/>
    </source>
</evidence>
<dbReference type="InterPro" id="IPR001478">
    <property type="entry name" value="PDZ"/>
</dbReference>
<feature type="compositionally biased region" description="Low complexity" evidence="15">
    <location>
        <begin position="691"/>
        <end position="703"/>
    </location>
</feature>
<comment type="cofactor">
    <cofactor evidence="1">
        <name>Mg(2+)</name>
        <dbReference type="ChEBI" id="CHEBI:18420"/>
    </cofactor>
</comment>
<dbReference type="Proteomes" id="UP000011014">
    <property type="component" value="Unassembled WGS sequence"/>
</dbReference>
<dbReference type="PANTHER" id="PTHR24356:SF414">
    <property type="entry name" value="NON-SPECIFIC SERINE_THREONINE PROTEIN KINASE"/>
    <property type="match status" value="1"/>
</dbReference>
<feature type="region of interest" description="Disordered" evidence="15">
    <location>
        <begin position="839"/>
        <end position="998"/>
    </location>
</feature>
<evidence type="ECO:0000256" key="2">
    <source>
        <dbReference type="ARBA" id="ARBA00004496"/>
    </source>
</evidence>
<comment type="catalytic activity">
    <reaction evidence="13">
        <text>L-threonyl-[protein] + ATP = O-phospho-L-threonyl-[protein] + ADP + H(+)</text>
        <dbReference type="Rhea" id="RHEA:46608"/>
        <dbReference type="Rhea" id="RHEA-COMP:11060"/>
        <dbReference type="Rhea" id="RHEA-COMP:11605"/>
        <dbReference type="ChEBI" id="CHEBI:15378"/>
        <dbReference type="ChEBI" id="CHEBI:30013"/>
        <dbReference type="ChEBI" id="CHEBI:30616"/>
        <dbReference type="ChEBI" id="CHEBI:61977"/>
        <dbReference type="ChEBI" id="CHEBI:456216"/>
        <dbReference type="EC" id="2.7.11.1"/>
    </reaction>
</comment>
<proteinExistence type="inferred from homology"/>
<keyword evidence="11" id="KW-0067">ATP-binding</keyword>
<feature type="compositionally biased region" description="Basic residues" evidence="15">
    <location>
        <begin position="915"/>
        <end position="925"/>
    </location>
</feature>
<dbReference type="GO" id="GO:0004674">
    <property type="term" value="F:protein serine/threonine kinase activity"/>
    <property type="evidence" value="ECO:0007669"/>
    <property type="project" value="UniProtKB-KW"/>
</dbReference>
<evidence type="ECO:0000256" key="7">
    <source>
        <dbReference type="ARBA" id="ARBA00022553"/>
    </source>
</evidence>
<dbReference type="GO" id="GO:0005737">
    <property type="term" value="C:cytoplasm"/>
    <property type="evidence" value="ECO:0007669"/>
    <property type="project" value="UniProtKB-SubCell"/>
</dbReference>
<dbReference type="Pfam" id="PF00069">
    <property type="entry name" value="Pkinase"/>
    <property type="match status" value="1"/>
</dbReference>
<evidence type="ECO:0000259" key="16">
    <source>
        <dbReference type="PROSITE" id="PS50011"/>
    </source>
</evidence>
<dbReference type="SUPFAM" id="SSF140482">
    <property type="entry name" value="MAST3 pre-PK domain-like"/>
    <property type="match status" value="1"/>
</dbReference>